<feature type="active site" description="Tele-phosphohistidine intermediate" evidence="5">
    <location>
        <position position="49"/>
    </location>
</feature>
<dbReference type="PANTHER" id="PTHR11931">
    <property type="entry name" value="PHOSPHOGLYCERATE MUTASE"/>
    <property type="match status" value="1"/>
</dbReference>
<evidence type="ECO:0000256" key="4">
    <source>
        <dbReference type="ARBA" id="ARBA00023235"/>
    </source>
</evidence>
<evidence type="ECO:0000313" key="7">
    <source>
        <dbReference type="EMBL" id="KKU50944.1"/>
    </source>
</evidence>
<dbReference type="GO" id="GO:0006096">
    <property type="term" value="P:glycolytic process"/>
    <property type="evidence" value="ECO:0007669"/>
    <property type="project" value="UniProtKB-KW"/>
</dbReference>
<evidence type="ECO:0000256" key="6">
    <source>
        <dbReference type="PIRSR" id="PIRSR613078-2"/>
    </source>
</evidence>
<name>A0A0G1R1A7_UNCKA</name>
<feature type="binding site" evidence="6">
    <location>
        <position position="98"/>
    </location>
    <ligand>
        <name>substrate</name>
    </ligand>
</feature>
<keyword evidence="3" id="KW-0324">Glycolysis</keyword>
<evidence type="ECO:0000256" key="1">
    <source>
        <dbReference type="ARBA" id="ARBA00006717"/>
    </source>
</evidence>
<dbReference type="SUPFAM" id="SSF53254">
    <property type="entry name" value="Phosphoglycerate mutase-like"/>
    <property type="match status" value="1"/>
</dbReference>
<gene>
    <name evidence="7" type="ORF">UX73_C0011G0014</name>
</gene>
<proteinExistence type="inferred from homology"/>
<feature type="binding site" evidence="6">
    <location>
        <begin position="152"/>
        <end position="153"/>
    </location>
    <ligand>
        <name>substrate</name>
    </ligand>
</feature>
<reference evidence="7 8" key="1">
    <citation type="journal article" date="2015" name="Nature">
        <title>rRNA introns, odd ribosomes, and small enigmatic genomes across a large radiation of phyla.</title>
        <authorList>
            <person name="Brown C.T."/>
            <person name="Hug L.A."/>
            <person name="Thomas B.C."/>
            <person name="Sharon I."/>
            <person name="Castelle C.J."/>
            <person name="Singh A."/>
            <person name="Wilkins M.J."/>
            <person name="Williams K.H."/>
            <person name="Banfield J.F."/>
        </authorList>
    </citation>
    <scope>NUCLEOTIDE SEQUENCE [LARGE SCALE GENOMIC DNA]</scope>
</reference>
<dbReference type="InterPro" id="IPR013078">
    <property type="entry name" value="His_Pase_superF_clade-1"/>
</dbReference>
<dbReference type="Gene3D" id="3.40.50.1240">
    <property type="entry name" value="Phosphoglycerate mutase-like"/>
    <property type="match status" value="1"/>
</dbReference>
<feature type="active site" description="Proton donor/acceptor" evidence="5">
    <location>
        <position position="126"/>
    </location>
</feature>
<dbReference type="InterPro" id="IPR001345">
    <property type="entry name" value="PG/BPGM_mutase_AS"/>
</dbReference>
<feature type="binding site" evidence="6">
    <location>
        <position position="137"/>
    </location>
    <ligand>
        <name>substrate</name>
    </ligand>
</feature>
<dbReference type="Pfam" id="PF00300">
    <property type="entry name" value="His_Phos_1"/>
    <property type="match status" value="1"/>
</dbReference>
<accession>A0A0G1R1A7</accession>
<evidence type="ECO:0000256" key="5">
    <source>
        <dbReference type="PIRSR" id="PIRSR613078-1"/>
    </source>
</evidence>
<dbReference type="STRING" id="1619122.UX73_C0011G0014"/>
<comment type="caution">
    <text evidence="7">The sequence shown here is derived from an EMBL/GenBank/DDBJ whole genome shotgun (WGS) entry which is preliminary data.</text>
</comment>
<evidence type="ECO:0000313" key="8">
    <source>
        <dbReference type="Proteomes" id="UP000034873"/>
    </source>
</evidence>
<dbReference type="AlphaFoldDB" id="A0A0G1R1A7"/>
<dbReference type="SMART" id="SM00855">
    <property type="entry name" value="PGAM"/>
    <property type="match status" value="1"/>
</dbReference>
<feature type="binding site" evidence="6">
    <location>
        <begin position="196"/>
        <end position="197"/>
    </location>
    <ligand>
        <name>substrate</name>
    </ligand>
</feature>
<feature type="binding site" evidence="6">
    <location>
        <begin position="126"/>
        <end position="129"/>
    </location>
    <ligand>
        <name>substrate</name>
    </ligand>
</feature>
<organism evidence="7 8">
    <name type="scientific">candidate division WWE3 bacterium GW2011_GWC1_47_10</name>
    <dbReference type="NCBI Taxonomy" id="1619122"/>
    <lineage>
        <taxon>Bacteria</taxon>
        <taxon>Katanobacteria</taxon>
    </lineage>
</organism>
<evidence type="ECO:0000256" key="2">
    <source>
        <dbReference type="ARBA" id="ARBA00012028"/>
    </source>
</evidence>
<protein>
    <recommendedName>
        <fullName evidence="2">phosphoglycerate mutase (2,3-diphosphoglycerate-dependent)</fullName>
        <ecNumber evidence="2">5.4.2.11</ecNumber>
    </recommendedName>
</protein>
<keyword evidence="4" id="KW-0413">Isomerase</keyword>
<dbReference type="InterPro" id="IPR029033">
    <property type="entry name" value="His_PPase_superfam"/>
</dbReference>
<dbReference type="EMBL" id="LCNH01000011">
    <property type="protein sequence ID" value="KKU50944.1"/>
    <property type="molecule type" value="Genomic_DNA"/>
</dbReference>
<dbReference type="PROSITE" id="PS00175">
    <property type="entry name" value="PG_MUTASE"/>
    <property type="match status" value="1"/>
</dbReference>
<dbReference type="EC" id="5.4.2.11" evidence="2"/>
<dbReference type="Proteomes" id="UP000034873">
    <property type="component" value="Unassembled WGS sequence"/>
</dbReference>
<dbReference type="GO" id="GO:0004619">
    <property type="term" value="F:phosphoglycerate mutase activity"/>
    <property type="evidence" value="ECO:0007669"/>
    <property type="project" value="UniProtKB-EC"/>
</dbReference>
<comment type="similarity">
    <text evidence="1">Belongs to the phosphoglycerate mutase family. BPG-dependent PGAM subfamily.</text>
</comment>
<dbReference type="CDD" id="cd07067">
    <property type="entry name" value="HP_PGM_like"/>
    <property type="match status" value="1"/>
</dbReference>
<dbReference type="InterPro" id="IPR005952">
    <property type="entry name" value="Phosphogly_mut1"/>
</dbReference>
<sequence length="237" mass="27242">MSPIQLQKYHDEYGIDKVNEAIRLLTYKNVSPLPKEESIGRPTLYVFRHGQTTDNADFLYSGWRDVELTEEGRRQAETLSEKLKDKKIDMLVSSDQKRAIETMNIAMAKNEHARNLEIHKDPRLRERSYGDLQGTSKLEAFLENPDTLHKQRRDYNFVPPNGESIAMVVKRVGEFLDELLPFVKENKLNVAIACSGNSIRGIRKRFENLTDEETAAVETPLGQDYAAYRVEPGQTRN</sequence>
<feature type="binding site" evidence="6">
    <location>
        <begin position="48"/>
        <end position="55"/>
    </location>
    <ligand>
        <name>substrate</name>
    </ligand>
</feature>
<evidence type="ECO:0000256" key="3">
    <source>
        <dbReference type="ARBA" id="ARBA00023152"/>
    </source>
</evidence>